<reference evidence="2 3" key="1">
    <citation type="submission" date="2021-01" db="EMBL/GenBank/DDBJ databases">
        <title>WGS of actinomycetes isolated from Thailand.</title>
        <authorList>
            <person name="Thawai C."/>
        </authorList>
    </citation>
    <scope>NUCLEOTIDE SEQUENCE [LARGE SCALE GENOMIC DNA]</scope>
    <source>
        <strain evidence="2 3">CA1R205</strain>
    </source>
</reference>
<keyword evidence="3" id="KW-1185">Reference proteome</keyword>
<protein>
    <submittedName>
        <fullName evidence="2">SCO1431 family membrane protein</fullName>
    </submittedName>
</protein>
<comment type="caution">
    <text evidence="2">The sequence shown here is derived from an EMBL/GenBank/DDBJ whole genome shotgun (WGS) entry which is preliminary data.</text>
</comment>
<evidence type="ECO:0000256" key="1">
    <source>
        <dbReference type="SAM" id="Phobius"/>
    </source>
</evidence>
<dbReference type="RefSeq" id="WP_201870760.1">
    <property type="nucleotide sequence ID" value="NZ_JAERRF010000001.1"/>
</dbReference>
<dbReference type="Proteomes" id="UP000634229">
    <property type="component" value="Unassembled WGS sequence"/>
</dbReference>
<gene>
    <name evidence="2" type="ORF">JK363_02165</name>
</gene>
<name>A0ABS1N6E9_9ACTN</name>
<proteinExistence type="predicted"/>
<feature type="transmembrane region" description="Helical" evidence="1">
    <location>
        <begin position="28"/>
        <end position="46"/>
    </location>
</feature>
<dbReference type="EMBL" id="JAERRF010000001">
    <property type="protein sequence ID" value="MBL1095499.1"/>
    <property type="molecule type" value="Genomic_DNA"/>
</dbReference>
<evidence type="ECO:0000313" key="3">
    <source>
        <dbReference type="Proteomes" id="UP000634229"/>
    </source>
</evidence>
<keyword evidence="1" id="KW-0812">Transmembrane</keyword>
<keyword evidence="1" id="KW-1133">Transmembrane helix</keyword>
<sequence length="47" mass="5190">MTDIAARRIGLRRRTGGPTDDDQLKEHIAGWALVIVIAMLTVQLGLF</sequence>
<organism evidence="2 3">
    <name type="scientific">Streptomyces coffeae</name>
    <dbReference type="NCBI Taxonomy" id="621382"/>
    <lineage>
        <taxon>Bacteria</taxon>
        <taxon>Bacillati</taxon>
        <taxon>Actinomycetota</taxon>
        <taxon>Actinomycetes</taxon>
        <taxon>Kitasatosporales</taxon>
        <taxon>Streptomycetaceae</taxon>
        <taxon>Streptomyces</taxon>
    </lineage>
</organism>
<dbReference type="InterPro" id="IPR047816">
    <property type="entry name" value="SCO1431-like"/>
</dbReference>
<evidence type="ECO:0000313" key="2">
    <source>
        <dbReference type="EMBL" id="MBL1095499.1"/>
    </source>
</evidence>
<keyword evidence="1" id="KW-0472">Membrane</keyword>
<dbReference type="NCBIfam" id="NF033485">
    <property type="entry name" value="small_SCO1431"/>
    <property type="match status" value="1"/>
</dbReference>
<accession>A0ABS1N6E9</accession>